<dbReference type="AlphaFoldDB" id="A0A4E0RK66"/>
<organism evidence="2 3">
    <name type="scientific">Fasciola hepatica</name>
    <name type="common">Liver fluke</name>
    <dbReference type="NCBI Taxonomy" id="6192"/>
    <lineage>
        <taxon>Eukaryota</taxon>
        <taxon>Metazoa</taxon>
        <taxon>Spiralia</taxon>
        <taxon>Lophotrochozoa</taxon>
        <taxon>Platyhelminthes</taxon>
        <taxon>Trematoda</taxon>
        <taxon>Digenea</taxon>
        <taxon>Plagiorchiida</taxon>
        <taxon>Echinostomata</taxon>
        <taxon>Echinostomatoidea</taxon>
        <taxon>Fasciolidae</taxon>
        <taxon>Fasciola</taxon>
    </lineage>
</organism>
<feature type="compositionally biased region" description="Basic and acidic residues" evidence="1">
    <location>
        <begin position="1"/>
        <end position="10"/>
    </location>
</feature>
<name>A0A4E0RK66_FASHE</name>
<reference evidence="2" key="1">
    <citation type="submission" date="2019-03" db="EMBL/GenBank/DDBJ databases">
        <title>Improved annotation for the trematode Fasciola hepatica.</title>
        <authorList>
            <person name="Choi Y.-J."/>
            <person name="Martin J."/>
            <person name="Mitreva M."/>
        </authorList>
    </citation>
    <scope>NUCLEOTIDE SEQUENCE [LARGE SCALE GENOMIC DNA]</scope>
</reference>
<keyword evidence="3" id="KW-1185">Reference proteome</keyword>
<comment type="caution">
    <text evidence="2">The sequence shown here is derived from an EMBL/GenBank/DDBJ whole genome shotgun (WGS) entry which is preliminary data.</text>
</comment>
<sequence length="73" mass="8093">MEPSEGHENDVSAVVTTGNTPIANLIPTENEDLATNDGNAEAIERPLREYCIQSKRDLADVNRLMRMLRPVLS</sequence>
<proteinExistence type="predicted"/>
<protein>
    <submittedName>
        <fullName evidence="2">Uncharacterized protein</fullName>
    </submittedName>
</protein>
<evidence type="ECO:0000313" key="2">
    <source>
        <dbReference type="EMBL" id="THD26981.1"/>
    </source>
</evidence>
<evidence type="ECO:0000313" key="3">
    <source>
        <dbReference type="Proteomes" id="UP000230066"/>
    </source>
</evidence>
<accession>A0A4E0RK66</accession>
<dbReference type="Proteomes" id="UP000230066">
    <property type="component" value="Unassembled WGS sequence"/>
</dbReference>
<feature type="region of interest" description="Disordered" evidence="1">
    <location>
        <begin position="1"/>
        <end position="33"/>
    </location>
</feature>
<gene>
    <name evidence="2" type="ORF">D915_002046</name>
</gene>
<evidence type="ECO:0000256" key="1">
    <source>
        <dbReference type="SAM" id="MobiDB-lite"/>
    </source>
</evidence>
<dbReference type="EMBL" id="JXXN02000564">
    <property type="protein sequence ID" value="THD26981.1"/>
    <property type="molecule type" value="Genomic_DNA"/>
</dbReference>